<dbReference type="InterPro" id="IPR018488">
    <property type="entry name" value="cNMP-bd_CS"/>
</dbReference>
<dbReference type="PROSITE" id="PS00888">
    <property type="entry name" value="CNMP_BINDING_1"/>
    <property type="match status" value="1"/>
</dbReference>
<feature type="transmembrane region" description="Helical" evidence="10">
    <location>
        <begin position="159"/>
        <end position="184"/>
    </location>
</feature>
<dbReference type="STRING" id="765915.A0A1Y2HX09"/>
<dbReference type="EMBL" id="MCFL01000006">
    <property type="protein sequence ID" value="ORZ39155.1"/>
    <property type="molecule type" value="Genomic_DNA"/>
</dbReference>
<accession>A0A1Y2HX09</accession>
<feature type="region of interest" description="Disordered" evidence="9">
    <location>
        <begin position="803"/>
        <end position="822"/>
    </location>
</feature>
<evidence type="ECO:0000256" key="5">
    <source>
        <dbReference type="ARBA" id="ARBA00023065"/>
    </source>
</evidence>
<gene>
    <name evidence="12" type="ORF">BCR44DRAFT_1427319</name>
</gene>
<name>A0A1Y2HX09_9FUNG</name>
<dbReference type="GO" id="GO:0005249">
    <property type="term" value="F:voltage-gated potassium channel activity"/>
    <property type="evidence" value="ECO:0007669"/>
    <property type="project" value="InterPro"/>
</dbReference>
<dbReference type="PANTHER" id="PTHR45638">
    <property type="entry name" value="CYCLIC NUCLEOTIDE-GATED CATION CHANNEL SUBUNIT A"/>
    <property type="match status" value="1"/>
</dbReference>
<evidence type="ECO:0000313" key="12">
    <source>
        <dbReference type="EMBL" id="ORZ39155.1"/>
    </source>
</evidence>
<evidence type="ECO:0000256" key="10">
    <source>
        <dbReference type="SAM" id="Phobius"/>
    </source>
</evidence>
<comment type="subcellular location">
    <subcellularLocation>
        <location evidence="1">Membrane</location>
        <topology evidence="1">Multi-pass membrane protein</topology>
    </subcellularLocation>
</comment>
<dbReference type="InterPro" id="IPR018490">
    <property type="entry name" value="cNMP-bd_dom_sf"/>
</dbReference>
<dbReference type="InterPro" id="IPR003938">
    <property type="entry name" value="K_chnl_volt-dep_EAG/ELK/ERG"/>
</dbReference>
<evidence type="ECO:0000313" key="13">
    <source>
        <dbReference type="Proteomes" id="UP000193411"/>
    </source>
</evidence>
<dbReference type="Pfam" id="PF00520">
    <property type="entry name" value="Ion_trans"/>
    <property type="match status" value="1"/>
</dbReference>
<dbReference type="Proteomes" id="UP000193411">
    <property type="component" value="Unassembled WGS sequence"/>
</dbReference>
<dbReference type="PROSITE" id="PS50042">
    <property type="entry name" value="CNMP_BINDING_3"/>
    <property type="match status" value="1"/>
</dbReference>
<keyword evidence="6 10" id="KW-0472">Membrane</keyword>
<proteinExistence type="predicted"/>
<comment type="caution">
    <text evidence="12">The sequence shown here is derived from an EMBL/GenBank/DDBJ whole genome shotgun (WGS) entry which is preliminary data.</text>
</comment>
<protein>
    <recommendedName>
        <fullName evidence="11">Cyclic nucleotide-binding domain-containing protein</fullName>
    </recommendedName>
</protein>
<dbReference type="InterPro" id="IPR050866">
    <property type="entry name" value="CNG_cation_channel"/>
</dbReference>
<evidence type="ECO:0000256" key="9">
    <source>
        <dbReference type="SAM" id="MobiDB-lite"/>
    </source>
</evidence>
<evidence type="ECO:0000256" key="6">
    <source>
        <dbReference type="ARBA" id="ARBA00023136"/>
    </source>
</evidence>
<dbReference type="SMART" id="SM00100">
    <property type="entry name" value="cNMP"/>
    <property type="match status" value="1"/>
</dbReference>
<organism evidence="12 13">
    <name type="scientific">Catenaria anguillulae PL171</name>
    <dbReference type="NCBI Taxonomy" id="765915"/>
    <lineage>
        <taxon>Eukaryota</taxon>
        <taxon>Fungi</taxon>
        <taxon>Fungi incertae sedis</taxon>
        <taxon>Blastocladiomycota</taxon>
        <taxon>Blastocladiomycetes</taxon>
        <taxon>Blastocladiales</taxon>
        <taxon>Catenariaceae</taxon>
        <taxon>Catenaria</taxon>
    </lineage>
</organism>
<keyword evidence="4 10" id="KW-1133">Transmembrane helix</keyword>
<keyword evidence="5" id="KW-0406">Ion transport</keyword>
<dbReference type="AlphaFoldDB" id="A0A1Y2HX09"/>
<dbReference type="Gene3D" id="2.60.120.10">
    <property type="entry name" value="Jelly Rolls"/>
    <property type="match status" value="1"/>
</dbReference>
<dbReference type="PANTHER" id="PTHR45638:SF11">
    <property type="entry name" value="CYCLIC NUCLEOTIDE-GATED CATION CHANNEL SUBUNIT A"/>
    <property type="match status" value="1"/>
</dbReference>
<dbReference type="Gene3D" id="1.10.287.630">
    <property type="entry name" value="Helix hairpin bin"/>
    <property type="match status" value="1"/>
</dbReference>
<evidence type="ECO:0000256" key="7">
    <source>
        <dbReference type="ARBA" id="ARBA00023286"/>
    </source>
</evidence>
<dbReference type="OrthoDB" id="421226at2759"/>
<dbReference type="InterPro" id="IPR014710">
    <property type="entry name" value="RmlC-like_jellyroll"/>
</dbReference>
<keyword evidence="13" id="KW-1185">Reference proteome</keyword>
<feature type="domain" description="Cyclic nucleotide-binding" evidence="11">
    <location>
        <begin position="350"/>
        <end position="467"/>
    </location>
</feature>
<keyword evidence="8" id="KW-0407">Ion channel</keyword>
<dbReference type="SMR" id="A0A1Y2HX09"/>
<evidence type="ECO:0000259" key="11">
    <source>
        <dbReference type="PROSITE" id="PS50042"/>
    </source>
</evidence>
<evidence type="ECO:0000256" key="1">
    <source>
        <dbReference type="ARBA" id="ARBA00004141"/>
    </source>
</evidence>
<feature type="transmembrane region" description="Helical" evidence="10">
    <location>
        <begin position="34"/>
        <end position="53"/>
    </location>
</feature>
<dbReference type="SUPFAM" id="SSF51206">
    <property type="entry name" value="cAMP-binding domain-like"/>
    <property type="match status" value="1"/>
</dbReference>
<dbReference type="GO" id="GO:0044877">
    <property type="term" value="F:protein-containing complex binding"/>
    <property type="evidence" value="ECO:0007669"/>
    <property type="project" value="TreeGrafter"/>
</dbReference>
<evidence type="ECO:0000256" key="3">
    <source>
        <dbReference type="ARBA" id="ARBA00022692"/>
    </source>
</evidence>
<evidence type="ECO:0000256" key="2">
    <source>
        <dbReference type="ARBA" id="ARBA00022448"/>
    </source>
</evidence>
<dbReference type="PRINTS" id="PR01463">
    <property type="entry name" value="EAGCHANLFMLY"/>
</dbReference>
<dbReference type="FunFam" id="2.60.120.10:FF:000057">
    <property type="entry name" value="Cyclic nucleotide-binding domain protein"/>
    <property type="match status" value="1"/>
</dbReference>
<dbReference type="Pfam" id="PF00027">
    <property type="entry name" value="cNMP_binding"/>
    <property type="match status" value="1"/>
</dbReference>
<sequence length="822" mass="90797">MTIARYLRIDPKTLSWSQRLTDWVIHPKSRRLRYWNFILLFSIYITVVVEPYASAFDRRDDLISALYFTDVLYLLDVLLRFHIPYVEEHVYVMDVRKITWHYLESEFWLDCAALVPIEVISPLFESEVAFWILRTNRLIRVYRIFQYFSKQEQDLHASFLLIFFKFAFLISIVCHWFTCILFIVGCPTECLPGDVIELSWPATALPFYDIRNASTVSKYLTTLYFAVYSLTSTGYGNWKPMNNPERWTIIFGLGVCNFVFGYCTGVVTSLLVNFRGIQLQYEQKVQAVRDYMMQRSFPEDLQSRIIDYYMYLWLRQGGIDAFMLLQQLPPAFNSEVMLRVNEVYLKKISIFNGASKSFMMQLSRALRPEVFLPGDLIVHAGDIGQEMYFICRGKVEVVSDDQSQVYDAMGEGSFFGEVALIKGVPRTDNIRAATHCDIRVLSKMDLADLLDRFPDMADRFFAKSEERYRMHLLRTNPDALMEYAAAQAAAEAALLAVREKGGVAMPDMVAQGASGGAQVGAIVGGESPTAKSVQNPLVIHVAPDAQKQQTLDPIEAMVNATNVVANNLANPGQMAVNLANASEKVAKDMAQAGVVVATGLVQTGAAVATGLVNTGAAVASGIATGITNPQQLATNLANAGEKVAQAVVTGFTNPSQLANQMVQPVVQGVQRMRAASSNVAGEPIYNLPPGVGLQTILRQRREMRSQSGSSIAAPGHAASYNPTDIHAMMMTSRLSHMNGSGTGTIGRAGVSNTGLGSHNVLAVGGLAPEIMHPGNATNTLGRNRNNGRRASEFGMMGGMAASRRNHHGSRGQVDPFAPARFM</sequence>
<keyword evidence="2" id="KW-0813">Transport</keyword>
<dbReference type="GO" id="GO:0005221">
    <property type="term" value="F:intracellularly cyclic nucleotide-activated monoatomic cation channel activity"/>
    <property type="evidence" value="ECO:0007669"/>
    <property type="project" value="InterPro"/>
</dbReference>
<feature type="transmembrane region" description="Helical" evidence="10">
    <location>
        <begin position="247"/>
        <end position="274"/>
    </location>
</feature>
<reference evidence="12 13" key="1">
    <citation type="submission" date="2016-07" db="EMBL/GenBank/DDBJ databases">
        <title>Pervasive Adenine N6-methylation of Active Genes in Fungi.</title>
        <authorList>
            <consortium name="DOE Joint Genome Institute"/>
            <person name="Mondo S.J."/>
            <person name="Dannebaum R.O."/>
            <person name="Kuo R.C."/>
            <person name="Labutti K."/>
            <person name="Haridas S."/>
            <person name="Kuo A."/>
            <person name="Salamov A."/>
            <person name="Ahrendt S.R."/>
            <person name="Lipzen A."/>
            <person name="Sullivan W."/>
            <person name="Andreopoulos W.B."/>
            <person name="Clum A."/>
            <person name="Lindquist E."/>
            <person name="Daum C."/>
            <person name="Ramamoorthy G.K."/>
            <person name="Gryganskyi A."/>
            <person name="Culley D."/>
            <person name="Magnuson J.K."/>
            <person name="James T.Y."/>
            <person name="O'Malley M.A."/>
            <person name="Stajich J.E."/>
            <person name="Spatafora J.W."/>
            <person name="Visel A."/>
            <person name="Grigoriev I.V."/>
        </authorList>
    </citation>
    <scope>NUCLEOTIDE SEQUENCE [LARGE SCALE GENOMIC DNA]</scope>
    <source>
        <strain evidence="12 13">PL171</strain>
    </source>
</reference>
<keyword evidence="7" id="KW-1071">Ligand-gated ion channel</keyword>
<dbReference type="Gene3D" id="1.10.287.70">
    <property type="match status" value="1"/>
</dbReference>
<dbReference type="InterPro" id="IPR005821">
    <property type="entry name" value="Ion_trans_dom"/>
</dbReference>
<evidence type="ECO:0000256" key="8">
    <source>
        <dbReference type="ARBA" id="ARBA00023303"/>
    </source>
</evidence>
<dbReference type="SUPFAM" id="SSF81324">
    <property type="entry name" value="Voltage-gated potassium channels"/>
    <property type="match status" value="1"/>
</dbReference>
<dbReference type="InterPro" id="IPR000595">
    <property type="entry name" value="cNMP-bd_dom"/>
</dbReference>
<keyword evidence="3 10" id="KW-0812">Transmembrane</keyword>
<evidence type="ECO:0000256" key="4">
    <source>
        <dbReference type="ARBA" id="ARBA00022989"/>
    </source>
</evidence>
<dbReference type="CDD" id="cd00038">
    <property type="entry name" value="CAP_ED"/>
    <property type="match status" value="1"/>
</dbReference>
<dbReference type="GO" id="GO:0016020">
    <property type="term" value="C:membrane"/>
    <property type="evidence" value="ECO:0007669"/>
    <property type="project" value="UniProtKB-SubCell"/>
</dbReference>